<comment type="caution">
    <text evidence="2">The sequence shown here is derived from an EMBL/GenBank/DDBJ whole genome shotgun (WGS) entry which is preliminary data.</text>
</comment>
<dbReference type="EMBL" id="JAATJV010430618">
    <property type="protein sequence ID" value="MBZ3889363.1"/>
    <property type="molecule type" value="Genomic_DNA"/>
</dbReference>
<dbReference type="Proteomes" id="UP001166674">
    <property type="component" value="Unassembled WGS sequence"/>
</dbReference>
<protein>
    <submittedName>
        <fullName evidence="2">Uncharacterized protein</fullName>
    </submittedName>
</protein>
<evidence type="ECO:0000313" key="2">
    <source>
        <dbReference type="EMBL" id="MBZ3889363.1"/>
    </source>
</evidence>
<proteinExistence type="predicted"/>
<gene>
    <name evidence="2" type="ORF">SUZIE_202585</name>
</gene>
<sequence>MMGKSAKCWMPIAASMNGQSSSRSSPPVVPARREPGAEGDGGVDTPRLSDWVGSKRKSGTSGALETIAAKIANELKL</sequence>
<dbReference type="AlphaFoldDB" id="A0AA41T5X5"/>
<evidence type="ECO:0000256" key="1">
    <source>
        <dbReference type="SAM" id="MobiDB-lite"/>
    </source>
</evidence>
<organism evidence="2 3">
    <name type="scientific">Sciurus carolinensis</name>
    <name type="common">Eastern gray squirrel</name>
    <dbReference type="NCBI Taxonomy" id="30640"/>
    <lineage>
        <taxon>Eukaryota</taxon>
        <taxon>Metazoa</taxon>
        <taxon>Chordata</taxon>
        <taxon>Craniata</taxon>
        <taxon>Vertebrata</taxon>
        <taxon>Euteleostomi</taxon>
        <taxon>Mammalia</taxon>
        <taxon>Eutheria</taxon>
        <taxon>Euarchontoglires</taxon>
        <taxon>Glires</taxon>
        <taxon>Rodentia</taxon>
        <taxon>Sciuromorpha</taxon>
        <taxon>Sciuridae</taxon>
        <taxon>Sciurinae</taxon>
        <taxon>Sciurini</taxon>
        <taxon>Sciurus</taxon>
    </lineage>
</organism>
<accession>A0AA41T5X5</accession>
<feature type="region of interest" description="Disordered" evidence="1">
    <location>
        <begin position="1"/>
        <end position="62"/>
    </location>
</feature>
<reference evidence="2" key="1">
    <citation type="submission" date="2020-03" db="EMBL/GenBank/DDBJ databases">
        <title>Studies in the Genomics of Life Span.</title>
        <authorList>
            <person name="Glass D."/>
        </authorList>
    </citation>
    <scope>NUCLEOTIDE SEQUENCE</scope>
    <source>
        <strain evidence="2">SUZIE</strain>
        <tissue evidence="2">Muscle</tissue>
    </source>
</reference>
<keyword evidence="3" id="KW-1185">Reference proteome</keyword>
<name>A0AA41T5X5_SCICA</name>
<evidence type="ECO:0000313" key="3">
    <source>
        <dbReference type="Proteomes" id="UP001166674"/>
    </source>
</evidence>